<sequence>MRPQLFSPSPTFFAIQFPCFGCLSGAVWCCERTSLDPITSNLFTGVGVCSEVFPFWPSFAQTTIFLYELRRFCVLLAIEPPLVAPHRRYGSLLS</sequence>
<evidence type="ECO:0000313" key="1">
    <source>
        <dbReference type="EMBL" id="KAF3563367.1"/>
    </source>
</evidence>
<name>A0ABQ7CTH1_BRACR</name>
<evidence type="ECO:0008006" key="3">
    <source>
        <dbReference type="Google" id="ProtNLM"/>
    </source>
</evidence>
<organism evidence="1 2">
    <name type="scientific">Brassica cretica</name>
    <name type="common">Mustard</name>
    <dbReference type="NCBI Taxonomy" id="69181"/>
    <lineage>
        <taxon>Eukaryota</taxon>
        <taxon>Viridiplantae</taxon>
        <taxon>Streptophyta</taxon>
        <taxon>Embryophyta</taxon>
        <taxon>Tracheophyta</taxon>
        <taxon>Spermatophyta</taxon>
        <taxon>Magnoliopsida</taxon>
        <taxon>eudicotyledons</taxon>
        <taxon>Gunneridae</taxon>
        <taxon>Pentapetalae</taxon>
        <taxon>rosids</taxon>
        <taxon>malvids</taxon>
        <taxon>Brassicales</taxon>
        <taxon>Brassicaceae</taxon>
        <taxon>Brassiceae</taxon>
        <taxon>Brassica</taxon>
    </lineage>
</organism>
<evidence type="ECO:0000313" key="2">
    <source>
        <dbReference type="Proteomes" id="UP000266723"/>
    </source>
</evidence>
<accession>A0ABQ7CTH1</accession>
<keyword evidence="2" id="KW-1185">Reference proteome</keyword>
<dbReference type="Proteomes" id="UP000266723">
    <property type="component" value="Unassembled WGS sequence"/>
</dbReference>
<protein>
    <recommendedName>
        <fullName evidence="3">Secreted protein</fullName>
    </recommendedName>
</protein>
<comment type="caution">
    <text evidence="1">The sequence shown here is derived from an EMBL/GenBank/DDBJ whole genome shotgun (WGS) entry which is preliminary data.</text>
</comment>
<gene>
    <name evidence="1" type="ORF">DY000_02014140</name>
</gene>
<reference evidence="1 2" key="1">
    <citation type="journal article" date="2020" name="BMC Genomics">
        <title>Intraspecific diversification of the crop wild relative Brassica cretica Lam. using demographic model selection.</title>
        <authorList>
            <person name="Kioukis A."/>
            <person name="Michalopoulou V.A."/>
            <person name="Briers L."/>
            <person name="Pirintsos S."/>
            <person name="Studholme D.J."/>
            <person name="Pavlidis P."/>
            <person name="Sarris P.F."/>
        </authorList>
    </citation>
    <scope>NUCLEOTIDE SEQUENCE [LARGE SCALE GENOMIC DNA]</scope>
    <source>
        <strain evidence="2">cv. PFS-1207/04</strain>
    </source>
</reference>
<dbReference type="EMBL" id="QGKV02000759">
    <property type="protein sequence ID" value="KAF3563367.1"/>
    <property type="molecule type" value="Genomic_DNA"/>
</dbReference>
<proteinExistence type="predicted"/>